<dbReference type="InterPro" id="IPR036388">
    <property type="entry name" value="WH-like_DNA-bd_sf"/>
</dbReference>
<dbReference type="PANTHER" id="PTHR18964">
    <property type="entry name" value="ROK (REPRESSOR, ORF, KINASE) FAMILY"/>
    <property type="match status" value="1"/>
</dbReference>
<dbReference type="GO" id="GO:0003700">
    <property type="term" value="F:DNA-binding transcription factor activity"/>
    <property type="evidence" value="ECO:0007669"/>
    <property type="project" value="InterPro"/>
</dbReference>
<evidence type="ECO:0000256" key="1">
    <source>
        <dbReference type="ARBA" id="ARBA00006479"/>
    </source>
</evidence>
<comment type="similarity">
    <text evidence="1">Belongs to the ROK (NagC/XylR) family.</text>
</comment>
<reference evidence="3" key="1">
    <citation type="submission" date="2021-01" db="EMBL/GenBank/DDBJ databases">
        <title>Whole genome shotgun sequence of Dactylosporangium siamense NBRC 106093.</title>
        <authorList>
            <person name="Komaki H."/>
            <person name="Tamura T."/>
        </authorList>
    </citation>
    <scope>NUCLEOTIDE SEQUENCE</scope>
    <source>
        <strain evidence="3">NBRC 106093</strain>
    </source>
</reference>
<sequence length="413" mass="41895">MTHLGGSSKLLRAMNDAAALSHVLERGPLTRGDLRELTGLSKPTISEALRRLTEAKLVTVVGYVSAGPGPNAEVYAVNPDAAYSVALSVRDRTVSAPDASDLSGSLPTVSAAVTDLAGTVRGRLELAVDFTRTDPVSAIADAVQDVCKEARIAPDPVAQVQIAVAGSYDPRTDVLHHVEVPGWGRPGLVDDLRRRLGVPVGVDNDVNLAAVAERAHGAGRDAESFALLWLGEAGLGLAIDLGGTLLRGARGGAGEIGYMPMMLPGVTGGRGFTGRVDFQDLVGGGAVLDLAAEHGLQESTAAGTMAAAVARASERDDAARSFVTTLAGRIAIGLSAVVAVLDPPLVVIGGEVGQAGGPVLSAAVATALAEAAPLETAIATSTLDDDAALLGAQEAGRSSVRDSILATLRRPAS</sequence>
<dbReference type="Gene3D" id="1.10.10.10">
    <property type="entry name" value="Winged helix-like DNA-binding domain superfamily/Winged helix DNA-binding domain"/>
    <property type="match status" value="1"/>
</dbReference>
<proteinExistence type="inferred from homology"/>
<keyword evidence="4" id="KW-1185">Reference proteome</keyword>
<comment type="caution">
    <text evidence="3">The sequence shown here is derived from an EMBL/GenBank/DDBJ whole genome shotgun (WGS) entry which is preliminary data.</text>
</comment>
<dbReference type="EMBL" id="BONQ01000042">
    <property type="protein sequence ID" value="GIG44671.1"/>
    <property type="molecule type" value="Genomic_DNA"/>
</dbReference>
<dbReference type="Pfam" id="PF00480">
    <property type="entry name" value="ROK"/>
    <property type="match status" value="1"/>
</dbReference>
<dbReference type="InterPro" id="IPR043129">
    <property type="entry name" value="ATPase_NBD"/>
</dbReference>
<dbReference type="InterPro" id="IPR000600">
    <property type="entry name" value="ROK"/>
</dbReference>
<dbReference type="SUPFAM" id="SSF53067">
    <property type="entry name" value="Actin-like ATPase domain"/>
    <property type="match status" value="1"/>
</dbReference>
<accession>A0A919PH05</accession>
<gene>
    <name evidence="3" type="ORF">Dsi01nite_027120</name>
</gene>
<evidence type="ECO:0000313" key="4">
    <source>
        <dbReference type="Proteomes" id="UP000660611"/>
    </source>
</evidence>
<dbReference type="SUPFAM" id="SSF46785">
    <property type="entry name" value="Winged helix' DNA-binding domain"/>
    <property type="match status" value="1"/>
</dbReference>
<evidence type="ECO:0000313" key="3">
    <source>
        <dbReference type="EMBL" id="GIG44671.1"/>
    </source>
</evidence>
<dbReference type="InterPro" id="IPR011991">
    <property type="entry name" value="ArsR-like_HTH"/>
</dbReference>
<dbReference type="Gene3D" id="3.30.420.40">
    <property type="match status" value="2"/>
</dbReference>
<dbReference type="AlphaFoldDB" id="A0A919PH05"/>
<organism evidence="3 4">
    <name type="scientific">Dactylosporangium siamense</name>
    <dbReference type="NCBI Taxonomy" id="685454"/>
    <lineage>
        <taxon>Bacteria</taxon>
        <taxon>Bacillati</taxon>
        <taxon>Actinomycetota</taxon>
        <taxon>Actinomycetes</taxon>
        <taxon>Micromonosporales</taxon>
        <taxon>Micromonosporaceae</taxon>
        <taxon>Dactylosporangium</taxon>
    </lineage>
</organism>
<dbReference type="PANTHER" id="PTHR18964:SF149">
    <property type="entry name" value="BIFUNCTIONAL UDP-N-ACETYLGLUCOSAMINE 2-EPIMERASE_N-ACETYLMANNOSAMINE KINASE"/>
    <property type="match status" value="1"/>
</dbReference>
<protein>
    <recommendedName>
        <fullName evidence="2">HTH marR-type domain-containing protein</fullName>
    </recommendedName>
</protein>
<dbReference type="Pfam" id="PF12802">
    <property type="entry name" value="MarR_2"/>
    <property type="match status" value="1"/>
</dbReference>
<dbReference type="CDD" id="cd00090">
    <property type="entry name" value="HTH_ARSR"/>
    <property type="match status" value="1"/>
</dbReference>
<dbReference type="InterPro" id="IPR036390">
    <property type="entry name" value="WH_DNA-bd_sf"/>
</dbReference>
<feature type="domain" description="HTH marR-type" evidence="2">
    <location>
        <begin position="17"/>
        <end position="60"/>
    </location>
</feature>
<dbReference type="InterPro" id="IPR000835">
    <property type="entry name" value="HTH_MarR-typ"/>
</dbReference>
<dbReference type="Proteomes" id="UP000660611">
    <property type="component" value="Unassembled WGS sequence"/>
</dbReference>
<name>A0A919PH05_9ACTN</name>
<dbReference type="RefSeq" id="WP_203846498.1">
    <property type="nucleotide sequence ID" value="NZ_BAAAVW010000007.1"/>
</dbReference>
<evidence type="ECO:0000259" key="2">
    <source>
        <dbReference type="Pfam" id="PF12802"/>
    </source>
</evidence>